<evidence type="ECO:0000313" key="3">
    <source>
        <dbReference type="Proteomes" id="UP001299970"/>
    </source>
</evidence>
<accession>A0ABS9TEU1</accession>
<reference evidence="2 3" key="1">
    <citation type="submission" date="2022-03" db="EMBL/GenBank/DDBJ databases">
        <title>Pseudonocardia alaer sp. nov., a novel actinomycete isolated from reed forest soil.</title>
        <authorList>
            <person name="Wang L."/>
        </authorList>
    </citation>
    <scope>NUCLEOTIDE SEQUENCE [LARGE SCALE GENOMIC DNA]</scope>
    <source>
        <strain evidence="2 3">Y-16303</strain>
    </source>
</reference>
<dbReference type="Proteomes" id="UP001299970">
    <property type="component" value="Unassembled WGS sequence"/>
</dbReference>
<dbReference type="EMBL" id="JAKXMK010000012">
    <property type="protein sequence ID" value="MCH6167027.1"/>
    <property type="molecule type" value="Genomic_DNA"/>
</dbReference>
<proteinExistence type="predicted"/>
<sequence>MNSGNPDSALAAVQRFQTAFDAQDVDAIMAAMTRDCVFEDTTPPDGGRHVGADAVREAWMALFAGAPDGGFTTEELIEAGDRVVVRWRYSWGSGHVRGVDVFSVRDGLVAEKLAYVKG</sequence>
<keyword evidence="3" id="KW-1185">Reference proteome</keyword>
<evidence type="ECO:0000259" key="1">
    <source>
        <dbReference type="Pfam" id="PF12680"/>
    </source>
</evidence>
<dbReference type="SUPFAM" id="SSF54427">
    <property type="entry name" value="NTF2-like"/>
    <property type="match status" value="1"/>
</dbReference>
<dbReference type="Gene3D" id="3.10.450.50">
    <property type="match status" value="1"/>
</dbReference>
<dbReference type="InterPro" id="IPR032710">
    <property type="entry name" value="NTF2-like_dom_sf"/>
</dbReference>
<dbReference type="Pfam" id="PF12680">
    <property type="entry name" value="SnoaL_2"/>
    <property type="match status" value="1"/>
</dbReference>
<organism evidence="2 3">
    <name type="scientific">Pseudonocardia alaniniphila</name>
    <dbReference type="NCBI Taxonomy" id="75291"/>
    <lineage>
        <taxon>Bacteria</taxon>
        <taxon>Bacillati</taxon>
        <taxon>Actinomycetota</taxon>
        <taxon>Actinomycetes</taxon>
        <taxon>Pseudonocardiales</taxon>
        <taxon>Pseudonocardiaceae</taxon>
        <taxon>Pseudonocardia</taxon>
    </lineage>
</organism>
<evidence type="ECO:0000313" key="2">
    <source>
        <dbReference type="EMBL" id="MCH6167027.1"/>
    </source>
</evidence>
<dbReference type="InterPro" id="IPR037401">
    <property type="entry name" value="SnoaL-like"/>
</dbReference>
<comment type="caution">
    <text evidence="2">The sequence shown here is derived from an EMBL/GenBank/DDBJ whole genome shotgun (WGS) entry which is preliminary data.</text>
</comment>
<gene>
    <name evidence="2" type="ORF">MMF94_15165</name>
</gene>
<name>A0ABS9TEU1_9PSEU</name>
<protein>
    <submittedName>
        <fullName evidence="2">Nuclear transport factor 2 family protein</fullName>
    </submittedName>
</protein>
<dbReference type="RefSeq" id="WP_241037157.1">
    <property type="nucleotide sequence ID" value="NZ_BAAAJF010000015.1"/>
</dbReference>
<feature type="domain" description="SnoaL-like" evidence="1">
    <location>
        <begin position="13"/>
        <end position="111"/>
    </location>
</feature>